<feature type="compositionally biased region" description="Basic and acidic residues" evidence="1">
    <location>
        <begin position="1151"/>
        <end position="1167"/>
    </location>
</feature>
<feature type="compositionally biased region" description="Basic and acidic residues" evidence="1">
    <location>
        <begin position="1477"/>
        <end position="1499"/>
    </location>
</feature>
<feature type="compositionally biased region" description="Low complexity" evidence="1">
    <location>
        <begin position="2276"/>
        <end position="2294"/>
    </location>
</feature>
<dbReference type="Proteomes" id="UP000221165">
    <property type="component" value="Unassembled WGS sequence"/>
</dbReference>
<feature type="region of interest" description="Disordered" evidence="1">
    <location>
        <begin position="1897"/>
        <end position="1920"/>
    </location>
</feature>
<feature type="compositionally biased region" description="Basic and acidic residues" evidence="1">
    <location>
        <begin position="2491"/>
        <end position="2502"/>
    </location>
</feature>
<evidence type="ECO:0000313" key="3">
    <source>
        <dbReference type="Proteomes" id="UP000221165"/>
    </source>
</evidence>
<dbReference type="RefSeq" id="XP_067926657.1">
    <property type="nucleotide sequence ID" value="XM_068061366.1"/>
</dbReference>
<feature type="region of interest" description="Disordered" evidence="1">
    <location>
        <begin position="2805"/>
        <end position="2844"/>
    </location>
</feature>
<feature type="compositionally biased region" description="Low complexity" evidence="1">
    <location>
        <begin position="222"/>
        <end position="239"/>
    </location>
</feature>
<feature type="region of interest" description="Disordered" evidence="1">
    <location>
        <begin position="1121"/>
        <end position="1167"/>
    </location>
</feature>
<feature type="compositionally biased region" description="Basic residues" evidence="1">
    <location>
        <begin position="2077"/>
        <end position="2087"/>
    </location>
</feature>
<feature type="region of interest" description="Disordered" evidence="1">
    <location>
        <begin position="1450"/>
        <end position="1502"/>
    </location>
</feature>
<feature type="region of interest" description="Disordered" evidence="1">
    <location>
        <begin position="90"/>
        <end position="112"/>
    </location>
</feature>
<feature type="compositionally biased region" description="Polar residues" evidence="1">
    <location>
        <begin position="2295"/>
        <end position="2319"/>
    </location>
</feature>
<name>A0A2C6LDA1_9APIC</name>
<feature type="region of interest" description="Disordered" evidence="1">
    <location>
        <begin position="1600"/>
        <end position="1641"/>
    </location>
</feature>
<feature type="non-terminal residue" evidence="2">
    <location>
        <position position="1"/>
    </location>
</feature>
<feature type="region of interest" description="Disordered" evidence="1">
    <location>
        <begin position="3085"/>
        <end position="3175"/>
    </location>
</feature>
<feature type="region of interest" description="Disordered" evidence="1">
    <location>
        <begin position="2073"/>
        <end position="2154"/>
    </location>
</feature>
<feature type="compositionally biased region" description="Polar residues" evidence="1">
    <location>
        <begin position="1784"/>
        <end position="1809"/>
    </location>
</feature>
<dbReference type="VEuPathDB" id="ToxoDB:CSUI_001160"/>
<feature type="compositionally biased region" description="Acidic residues" evidence="1">
    <location>
        <begin position="3165"/>
        <end position="3175"/>
    </location>
</feature>
<sequence length="3399" mass="365520">GGGGGGGGTVRGGRAQGENAAVEYFRLCGTTKVEATRITAALISLFSFFPTCSRSFLRTVLVYTSLDPFSSNHGQASAAAVGQEARELRNALDSSPISSQQKTETKDGSWCVTSSGTGGEEVTHMLAPPLLSCPYRISLGFLFTRFSQESAQVLLQPLLGEVNQANASSPKQVEDAYILTLQHLMQLQHTRDLRLQVCCLLARRPIAPFLLPGPRKVPEEGPPSVQSAPAAPALPSCTPVAGPSSSSRGWLAGVRGVVRLLFALRQHHPDFLFSDFLTSAFAGNSSDSPPPLIEVVCSLVESVVQVLLRPGLSGARRKEIGWGSSGLFCGSSGVSESVDASGSSFSSQPQSSRGIRRHIYEGLVDSVEFFQAVQLLVTFFHFVTFSSLQGTVDPSLLALLLSRKVSRFNRSVKGHASPELELDCRVLPVSPVEEEREQSDEDVWLPPASECNGEMGARHSSPRPVGGRESCRLEQMAISNEHIHHQILPATTYITLLSKAKAKAKQIRARVLFALLGCLALDAEGGTVQPVAALRAFIPEVAVPALSSEEKKVILAFVLKRLLVAACERRRDHTAGEAVSSPLAGQEDVEDFDFPSLDTAAFHVGPEFGGDSCEFLSFLDDRKKRGAGNTLESEDRHVGVTNAFAEAGETALREQVAKKRQREEVYHPRFLALQLQFLAVPILGELLPNTRSLSALCKLPSVTAGGNSISPSLAVAGLEDCVHPGPGHISGHLPARASGSTAISFSGDKGSGSLSLGEISKLLAVLARVVGANYEVDGEPSMFPFDVRAERGHRNNGGTGESPSSKEPVLFCSLDEAVAIQVLRIIALALPFTDSCGAVPSRGGGDSDLAKKGDTGEQDRARVRGILLKFCWDLQQPPQKTPQFFFAGQEPGGFGKGSTSSVGLQHVALYVLSCFGCTYAPTPRLNLHLFSSLLRACPSPVPALVHDALLGVLSSFMPKGQGTENHLKPLSMSVVDSAPTTPNSTSLATTSSTPQPPWLRALIRGLQEMRSAVPFFLVQPLQCIYSCEALFFPYRQILIPHLLSISQHLFHSQSPPSSSSPSSSSANAALAVAAASDQRVHVLRIIGVILGWELRSTLLRLLLLSRVSSAGMPLIGKCSSSGGLEAGGESGDQVQREREGESGSLPKRHRAGDGKRGEGREAARLEREWNEECEGEVDESAVRRRGNLGTLIGEEEATDKERMSRLALLVRTIEGKVVHSYRRLDPSFDRLRKFICMRKEEPASGEVEASASDKKGASPRTPVDNDVSSLSAADSAPRYTVPSVSDALLNQAPERLAGVCARLSTAEVNQIALQLVRCLTPLPYYLSGGVYTPARATRALKLLGLLLQLRHPVQVPLALVERLCYQAAHACGVSFWLSYNATSPTQSHATAATSGGAVAFSRLLLLVLVLLHVLVQQQGAACPCETCADFREESTRKKAEIGGSARASASRAMACEEAGGMPEEEGVTDSGSADANGVREGDQTRGFKTDEKEQRDTHGKTKKNCPWLASLPQLVELIVLAAGSCMDARVSLSLQALVAKLVLLHPPPAELLTAAREGPAAFARWAVSRGFSRLPPPISFADPCPSPWWSLPVTLPPPMFSRDQAEDAPKHSASVGTGSSSSGQGQSPHASSAQLSSGQQASSTSSPVDYFYYRLLSLILAGFHCFGGSDGHHSSRSASGYSIASTAFYVCAADRADTKSHASSAYPHSSPLPSESPRRIPVSFPVAVHLTGAIASLAVVHSGKALCLLSFLLQPGLQALQQLLIAVKDYNRHRARADARGASLSRSQASNPSSHATGGASVISSSPPVGTSGCRSAVLPASEVSSSMSGSCIQGGGFVTQSPHAAVSDENLPRLQQSYSLLLSLATSSPSLLKTRNELGHLLKQVFYTAAGKGGWGVGQSTPSKRQHHETDKRLSRHRERGKELHYEDFMGGKEILGATSLFVLPTLMALARVMIHPAVSIVDVVQGWRSRGREDARADGTERWGVKTRKSSDALRPPNSEYAYEGRLGYCDNQTKRDHLPVVACEHCHTRGKQQQGGQRTGACRCCCLSSRASAAAVRCLHLGEAVLVQGEQQGLRRRGMRRRRLRSDEQKEVTGSDDSRPYGRKRKLPCEKRDSSDPQDLASGATRSTRNRETASPSVSSPPPEDGSVSCPSCPTCSLALSDWPEAEVMHAKRLQEDLDSYASYVDQDMTPECTLWSFLMEADMQLMRNRRRRRTLQGPLQKLPTLREIVIALSKCPPSRCLTRGNEERIGPSLPKTSSVLKQEEATSDPQHEASCSGSSAEGVVSGAASSPQTCQPTPKISSGSPATDLSSNQGLQDMHTGVGVVKNEAQSRSAAGQEGGGSTKVEETEPVCSFWEGECGVCTGDVLKNSGPYSIAELQDILAALAPLADAHAVIETHILLHALTFRLACFDAPVARDFHAVHAAISAAVRETLSLAPVSPESRGSERRQSSLSLITQEKERRESSGDSEASSRTVEDGGTALGKMNQERNKLEGSVEERREQFCPSCTASLTAEKLQDIFLSLPLLRCLLLASQSLVPAIRQTALDFLHARLPPFCSPRASDSTPLQESCPHCISRREGHLWGEDDSEASLDKATERLLVLLQLGDAWKVVGGRPGVLQTIITLVLMASQGLQHREFFCDSDTPRFPPLLPSLPFSNSRTPADSLSSFCPKSTAVSSRTSSSFSKCTSSAGTVPWLDAAAEWNSYSVFSLDRASAVVASRGRLLSPYIRAAAQMYAHICSPDNIPLPWLPFHLPGYERRKTEDEKQVHSISQTGREVQEGEVLLNRSGTEKRVGVTMTSQTPVGMQQDEGPNDGVAKKDNKAGTQGQPNRIEGHRSLDTKGGELPLPRALLLDLSNQSSAFFSWKRDFDAAVRLHARFMVLSANLLVSRVSSTHLDPARQHRELHEEKGGKLFFSSSSLFYSPLLSASSSSFSLCFALLDLAFLAPRVSTSLCGSVLPALWSSAGPTLRRALTKALTVFLANPAHLEIPFLVSLPPAQQVQQHHHLLSVHAGSSACGGGGAGGAAVVQPLLAALLKCSPMPALPADLLCYLSKTYNCRHEALLLLEHAYLSAFAEKVAPRVSGDKETTPSGRKTGKSAISDTLRRGESGPTQEAGKEGERMSQKTVDAQGAEKHHHQQTSGDNAAWATSGSSTESTWGGGEDESVEDEEQDKVVDDFDDDEADENWQLNSGAVARQAAVYLRELYGQLEEPDYEAGVIASRLATVEGTAALALLQHGFYNQAKNKIVDAMKTVASPNSDIKDEEQKEEVFWWHACWLSTTKQLNQWNSLNEFAKAIGPETSLALDCASKLQHWDLLDHLVDTFGIHSPYTKLLTRLFMRLCILAAAPEVSRIWSSGIRLRNCRRWIEDAAKASVFCSPRGGSSRLFLQMHMSRC</sequence>
<protein>
    <submittedName>
        <fullName evidence="2">Non-specific serine threonine protein</fullName>
    </submittedName>
</protein>
<feature type="region of interest" description="Disordered" evidence="1">
    <location>
        <begin position="2245"/>
        <end position="2320"/>
    </location>
</feature>
<organism evidence="2 3">
    <name type="scientific">Cystoisospora suis</name>
    <dbReference type="NCBI Taxonomy" id="483139"/>
    <lineage>
        <taxon>Eukaryota</taxon>
        <taxon>Sar</taxon>
        <taxon>Alveolata</taxon>
        <taxon>Apicomplexa</taxon>
        <taxon>Conoidasida</taxon>
        <taxon>Coccidia</taxon>
        <taxon>Eucoccidiorida</taxon>
        <taxon>Eimeriorina</taxon>
        <taxon>Sarcocystidae</taxon>
        <taxon>Cystoisospora</taxon>
    </lineage>
</organism>
<feature type="region of interest" description="Disordered" evidence="1">
    <location>
        <begin position="1245"/>
        <end position="1271"/>
    </location>
</feature>
<proteinExistence type="predicted"/>
<dbReference type="OrthoDB" id="5570127at2759"/>
<evidence type="ECO:0000256" key="1">
    <source>
        <dbReference type="SAM" id="MobiDB-lite"/>
    </source>
</evidence>
<evidence type="ECO:0000313" key="2">
    <source>
        <dbReference type="EMBL" id="PHJ24985.1"/>
    </source>
</evidence>
<feature type="compositionally biased region" description="Low complexity" evidence="1">
    <location>
        <begin position="3149"/>
        <end position="3161"/>
    </location>
</feature>
<feature type="compositionally biased region" description="Low complexity" evidence="1">
    <location>
        <begin position="1612"/>
        <end position="1641"/>
    </location>
</feature>
<feature type="compositionally biased region" description="Polar residues" evidence="1">
    <location>
        <begin position="92"/>
        <end position="102"/>
    </location>
</feature>
<dbReference type="EMBL" id="MIGC01000460">
    <property type="protein sequence ID" value="PHJ24985.1"/>
    <property type="molecule type" value="Genomic_DNA"/>
</dbReference>
<reference evidence="2 3" key="1">
    <citation type="journal article" date="2017" name="Int. J. Parasitol.">
        <title>The genome of the protozoan parasite Cystoisospora suis and a reverse vaccinology approach to identify vaccine candidates.</title>
        <authorList>
            <person name="Palmieri N."/>
            <person name="Shrestha A."/>
            <person name="Ruttkowski B."/>
            <person name="Beck T."/>
            <person name="Vogl C."/>
            <person name="Tomley F."/>
            <person name="Blake D.P."/>
            <person name="Joachim A."/>
        </authorList>
    </citation>
    <scope>NUCLEOTIDE SEQUENCE [LARGE SCALE GENOMIC DNA]</scope>
    <source>
        <strain evidence="2 3">Wien I</strain>
    </source>
</reference>
<feature type="region of interest" description="Disordered" evidence="1">
    <location>
        <begin position="2441"/>
        <end position="2502"/>
    </location>
</feature>
<accession>A0A2C6LDA1</accession>
<comment type="caution">
    <text evidence="2">The sequence shown here is derived from an EMBL/GenBank/DDBJ whole genome shotgun (WGS) entry which is preliminary data.</text>
</comment>
<feature type="compositionally biased region" description="Polar residues" evidence="1">
    <location>
        <begin position="978"/>
        <end position="993"/>
    </location>
</feature>
<dbReference type="GeneID" id="94424577"/>
<feature type="compositionally biased region" description="Basic and acidic residues" evidence="1">
    <location>
        <begin position="2088"/>
        <end position="2103"/>
    </location>
</feature>
<feature type="region of interest" description="Disordered" evidence="1">
    <location>
        <begin position="217"/>
        <end position="247"/>
    </location>
</feature>
<feature type="region of interest" description="Disordered" evidence="1">
    <location>
        <begin position="974"/>
        <end position="993"/>
    </location>
</feature>
<feature type="region of interest" description="Disordered" evidence="1">
    <location>
        <begin position="1778"/>
        <end position="1809"/>
    </location>
</feature>
<gene>
    <name evidence="2" type="ORF">CSUI_001160</name>
</gene>
<keyword evidence="3" id="KW-1185">Reference proteome</keyword>